<dbReference type="OMA" id="WANSKND"/>
<evidence type="ECO:0000256" key="2">
    <source>
        <dbReference type="ARBA" id="ARBA00023242"/>
    </source>
</evidence>
<dbReference type="GeneID" id="108682644"/>
<evidence type="ECO:0000313" key="5">
    <source>
        <dbReference type="RefSeq" id="XP_018027336.1"/>
    </source>
</evidence>
<dbReference type="CTD" id="80145"/>
<dbReference type="Proteomes" id="UP000694843">
    <property type="component" value="Unplaced"/>
</dbReference>
<sequence>MGDEEIIRRRLLIDGDGTGDARMIAKFTRSFIKWCFSEDGPQESQAQYERLLTSLASIEQSSIKWDNILNMNSLQLEHYEELKNVTTDAVVDAEEALNAAKQELAKAREVRNNGLQYHALAKLIQEHPSRSPTAERLTKLSASLSKLKSARDQLDEKLLLRKKQLHVLFTALHQLQATLDSDEDKSVAVTPVEDNRAAPLVDLTDEITIINNGNTVTEMDCT</sequence>
<evidence type="ECO:0000313" key="4">
    <source>
        <dbReference type="Proteomes" id="UP000694843"/>
    </source>
</evidence>
<dbReference type="InterPro" id="IPR008501">
    <property type="entry name" value="THOC7/Mft1"/>
</dbReference>
<keyword evidence="3" id="KW-0175">Coiled coil</keyword>
<dbReference type="RefSeq" id="XP_018027336.1">
    <property type="nucleotide sequence ID" value="XM_018171847.2"/>
</dbReference>
<protein>
    <submittedName>
        <fullName evidence="5">THO complex subunit 7 homolog</fullName>
    </submittedName>
</protein>
<accession>A0A8B7PPH0</accession>
<evidence type="ECO:0000256" key="3">
    <source>
        <dbReference type="SAM" id="Coils"/>
    </source>
</evidence>
<organism evidence="4 5">
    <name type="scientific">Hyalella azteca</name>
    <name type="common">Amphipod</name>
    <dbReference type="NCBI Taxonomy" id="294128"/>
    <lineage>
        <taxon>Eukaryota</taxon>
        <taxon>Metazoa</taxon>
        <taxon>Ecdysozoa</taxon>
        <taxon>Arthropoda</taxon>
        <taxon>Crustacea</taxon>
        <taxon>Multicrustacea</taxon>
        <taxon>Malacostraca</taxon>
        <taxon>Eumalacostraca</taxon>
        <taxon>Peracarida</taxon>
        <taxon>Amphipoda</taxon>
        <taxon>Senticaudata</taxon>
        <taxon>Talitrida</taxon>
        <taxon>Talitroidea</taxon>
        <taxon>Hyalellidae</taxon>
        <taxon>Hyalella</taxon>
    </lineage>
</organism>
<dbReference type="GO" id="GO:0006397">
    <property type="term" value="P:mRNA processing"/>
    <property type="evidence" value="ECO:0007669"/>
    <property type="project" value="InterPro"/>
</dbReference>
<dbReference type="AlphaFoldDB" id="A0A8B7PPH0"/>
<keyword evidence="2" id="KW-0539">Nucleus</keyword>
<dbReference type="Pfam" id="PF05615">
    <property type="entry name" value="THOC7"/>
    <property type="match status" value="1"/>
</dbReference>
<reference evidence="5" key="1">
    <citation type="submission" date="2025-08" db="UniProtKB">
        <authorList>
            <consortium name="RefSeq"/>
        </authorList>
    </citation>
    <scope>IDENTIFICATION</scope>
    <source>
        <tissue evidence="5">Whole organism</tissue>
    </source>
</reference>
<proteinExistence type="predicted"/>
<evidence type="ECO:0000256" key="1">
    <source>
        <dbReference type="ARBA" id="ARBA00004123"/>
    </source>
</evidence>
<dbReference type="OrthoDB" id="205166at2759"/>
<feature type="coiled-coil region" evidence="3">
    <location>
        <begin position="83"/>
        <end position="113"/>
    </location>
</feature>
<name>A0A8B7PPH0_HYAAZ</name>
<dbReference type="GO" id="GO:0000445">
    <property type="term" value="C:THO complex part of transcription export complex"/>
    <property type="evidence" value="ECO:0007669"/>
    <property type="project" value="InterPro"/>
</dbReference>
<keyword evidence="4" id="KW-1185">Reference proteome</keyword>
<dbReference type="KEGG" id="hazt:108682644"/>
<comment type="subcellular location">
    <subcellularLocation>
        <location evidence="1">Nucleus</location>
    </subcellularLocation>
</comment>
<gene>
    <name evidence="5" type="primary">LOC108682644</name>
</gene>